<name>F2KQJ0_ARCVS</name>
<evidence type="ECO:0000256" key="1">
    <source>
        <dbReference type="ARBA" id="ARBA00004127"/>
    </source>
</evidence>
<dbReference type="GO" id="GO:0005524">
    <property type="term" value="F:ATP binding"/>
    <property type="evidence" value="ECO:0007669"/>
    <property type="project" value="InterPro"/>
</dbReference>
<organism evidence="4 5">
    <name type="scientific">Archaeoglobus veneficus (strain DSM 11195 / SNP6)</name>
    <dbReference type="NCBI Taxonomy" id="693661"/>
    <lineage>
        <taxon>Archaea</taxon>
        <taxon>Methanobacteriati</taxon>
        <taxon>Methanobacteriota</taxon>
        <taxon>Archaeoglobi</taxon>
        <taxon>Archaeoglobales</taxon>
        <taxon>Archaeoglobaceae</taxon>
        <taxon>Archaeoglobus</taxon>
    </lineage>
</organism>
<dbReference type="GO" id="GO:0012505">
    <property type="term" value="C:endomembrane system"/>
    <property type="evidence" value="ECO:0007669"/>
    <property type="project" value="UniProtKB-SubCell"/>
</dbReference>
<dbReference type="PRINTS" id="PR00830">
    <property type="entry name" value="ENDOLAPTASE"/>
</dbReference>
<evidence type="ECO:0000313" key="5">
    <source>
        <dbReference type="Proteomes" id="UP000008136"/>
    </source>
</evidence>
<gene>
    <name evidence="4" type="ordered locus">Arcve_1724</name>
</gene>
<sequence length="611" mass="67610">MRLRFIALFLALLVALAIAPAEAQFVNESRVTIKAVAVTSGEKPQGAVIDITVIVTPGNGRVFVSTTPYTEIDMQGSAQLAALTACDLLGIDFMQHDFFYIIEADAPIVGGPSAGGVMCIATIAALKNLSIKDDVFMTGMIYPDGFIGPVGGIPYKLEAAASNGAKIFLIPKGQKVVYVQERREERKGPFIFISTTTRPVDVVEYGEKLGVKVIEVETVEQALTYYTGYTIEKPELTFNLTKYSDVLMRLADRMKSDATSLLNRVKTLAKSDELERIQEIMDEAEKCYENGNYYTSTSKYFVAKIEMRYILYRHTITSDEELSKEFDRVEKDIENLKEYLKNSDSIGVESFQLYGAAEERVSLAEEYLRKAEMSTDRNKALENLAYARERVESARVWLSLLPTIEEDVPLGKDEIKRRAQLYLSQAESMIIYARAIGGQSDLINEASDDIAVARGQLDEGMYCGAAISAMEAITKASLSIELIGIEYTRAGRELIEAKVDAAKESAESSISELEQYVTPILPVAYYEFAETNDNIVAKLAYYKLSERIAKLIGVVAKSYVERELVKVEHVPLPTHPVSTPPKAYEIPAFQAVEAVAAAAGVVALGFRRKKE</sequence>
<dbReference type="PROSITE" id="PS51786">
    <property type="entry name" value="LON_PROTEOLYTIC"/>
    <property type="match status" value="1"/>
</dbReference>
<feature type="active site" evidence="2">
    <location>
        <position position="113"/>
    </location>
</feature>
<dbReference type="Proteomes" id="UP000008136">
    <property type="component" value="Chromosome"/>
</dbReference>
<dbReference type="HOGENOM" id="CLU_027628_0_0_2"/>
<protein>
    <submittedName>
        <fullName evidence="4">Serine protease-like protein</fullName>
    </submittedName>
</protein>
<accession>F2KQJ0</accession>
<evidence type="ECO:0000313" key="4">
    <source>
        <dbReference type="EMBL" id="AEA47723.1"/>
    </source>
</evidence>
<keyword evidence="2" id="KW-0378">Hydrolase</keyword>
<keyword evidence="2 4" id="KW-0645">Protease</keyword>
<dbReference type="AlphaFoldDB" id="F2KQJ0"/>
<dbReference type="InterPro" id="IPR027065">
    <property type="entry name" value="Lon_Prtase"/>
</dbReference>
<dbReference type="EMBL" id="CP002588">
    <property type="protein sequence ID" value="AEA47723.1"/>
    <property type="molecule type" value="Genomic_DNA"/>
</dbReference>
<dbReference type="KEGG" id="ave:Arcve_1724"/>
<dbReference type="MEROPS" id="S16.A12"/>
<dbReference type="OrthoDB" id="15525at2157"/>
<dbReference type="InterPro" id="IPR008269">
    <property type="entry name" value="Lon_proteolytic"/>
</dbReference>
<feature type="active site" evidence="2">
    <location>
        <position position="156"/>
    </location>
</feature>
<dbReference type="Pfam" id="PF05362">
    <property type="entry name" value="Lon_C"/>
    <property type="match status" value="1"/>
</dbReference>
<dbReference type="Gene3D" id="3.30.230.10">
    <property type="match status" value="1"/>
</dbReference>
<reference evidence="4 5" key="1">
    <citation type="submission" date="2011-03" db="EMBL/GenBank/DDBJ databases">
        <title>The complete genome of Archaeoglobus veneficus SNP6.</title>
        <authorList>
            <consortium name="US DOE Joint Genome Institute (JGI-PGF)"/>
            <person name="Lucas S."/>
            <person name="Copeland A."/>
            <person name="Lapidus A."/>
            <person name="Bruce D."/>
            <person name="Goodwin L."/>
            <person name="Pitluck S."/>
            <person name="Kyrpides N."/>
            <person name="Mavromatis K."/>
            <person name="Pagani I."/>
            <person name="Ivanova N."/>
            <person name="Mikhailova N."/>
            <person name="Lu M."/>
            <person name="Detter J.C."/>
            <person name="Tapia R."/>
            <person name="Han C."/>
            <person name="Land M."/>
            <person name="Hauser L."/>
            <person name="Markowitz V."/>
            <person name="Cheng J.-F."/>
            <person name="Hugenholtz P."/>
            <person name="Woyke T."/>
            <person name="Wu D."/>
            <person name="Spring S."/>
            <person name="Brambilla E."/>
            <person name="Klenk H.-P."/>
            <person name="Eisen J.A."/>
        </authorList>
    </citation>
    <scope>NUCLEOTIDE SEQUENCE [LARGE SCALE GENOMIC DNA]</scope>
    <source>
        <strain>SNP6</strain>
    </source>
</reference>
<dbReference type="InterPro" id="IPR020568">
    <property type="entry name" value="Ribosomal_Su5_D2-typ_SF"/>
</dbReference>
<evidence type="ECO:0000259" key="3">
    <source>
        <dbReference type="PROSITE" id="PS51786"/>
    </source>
</evidence>
<keyword evidence="2" id="KW-0720">Serine protease</keyword>
<dbReference type="PANTHER" id="PTHR10046">
    <property type="entry name" value="ATP DEPENDENT LON PROTEASE FAMILY MEMBER"/>
    <property type="match status" value="1"/>
</dbReference>
<dbReference type="eggNOG" id="arCOG01937">
    <property type="taxonomic scope" value="Archaea"/>
</dbReference>
<dbReference type="GO" id="GO:0004252">
    <property type="term" value="F:serine-type endopeptidase activity"/>
    <property type="evidence" value="ECO:0007669"/>
    <property type="project" value="UniProtKB-UniRule"/>
</dbReference>
<comment type="similarity">
    <text evidence="2">Belongs to the peptidase S16 family.</text>
</comment>
<dbReference type="GO" id="GO:0006508">
    <property type="term" value="P:proteolysis"/>
    <property type="evidence" value="ECO:0007669"/>
    <property type="project" value="UniProtKB-KW"/>
</dbReference>
<dbReference type="RefSeq" id="WP_013684379.1">
    <property type="nucleotide sequence ID" value="NC_015320.1"/>
</dbReference>
<evidence type="ECO:0000256" key="2">
    <source>
        <dbReference type="PROSITE-ProRule" id="PRU01122"/>
    </source>
</evidence>
<dbReference type="GO" id="GO:0030163">
    <property type="term" value="P:protein catabolic process"/>
    <property type="evidence" value="ECO:0007669"/>
    <property type="project" value="InterPro"/>
</dbReference>
<dbReference type="InterPro" id="IPR014721">
    <property type="entry name" value="Ribsml_uS5_D2-typ_fold_subgr"/>
</dbReference>
<dbReference type="GO" id="GO:0004176">
    <property type="term" value="F:ATP-dependent peptidase activity"/>
    <property type="evidence" value="ECO:0007669"/>
    <property type="project" value="UniProtKB-UniRule"/>
</dbReference>
<keyword evidence="5" id="KW-1185">Reference proteome</keyword>
<comment type="subcellular location">
    <subcellularLocation>
        <location evidence="1">Endomembrane system</location>
        <topology evidence="1">Multi-pass membrane protein</topology>
    </subcellularLocation>
</comment>
<proteinExistence type="inferred from homology"/>
<dbReference type="GeneID" id="10394850"/>
<dbReference type="SUPFAM" id="SSF54211">
    <property type="entry name" value="Ribosomal protein S5 domain 2-like"/>
    <property type="match status" value="1"/>
</dbReference>
<dbReference type="STRING" id="693661.Arcve_1724"/>
<feature type="domain" description="Lon proteolytic" evidence="3">
    <location>
        <begin position="27"/>
        <end position="229"/>
    </location>
</feature>